<sequence length="130" mass="15558">MTISLRLITQTLIRKHFALLLIVDGVTDRVLSAAEHGKPLFIILSLQERDFTYPTWKKIRRQKHAERGRRREEFCPPMAAAELDLPLVCVVDRIVEIYRITFIYWTLSRMRFMVHEITILYKFSRYFDVD</sequence>
<evidence type="ECO:0000313" key="3">
    <source>
        <dbReference type="Proteomes" id="UP001168821"/>
    </source>
</evidence>
<evidence type="ECO:0000313" key="2">
    <source>
        <dbReference type="EMBL" id="KAJ3653510.1"/>
    </source>
</evidence>
<dbReference type="Proteomes" id="UP001168821">
    <property type="component" value="Unassembled WGS sequence"/>
</dbReference>
<keyword evidence="3" id="KW-1185">Reference proteome</keyword>
<dbReference type="EMBL" id="JALNTZ010000004">
    <property type="protein sequence ID" value="KAJ3653510.1"/>
    <property type="molecule type" value="Genomic_DNA"/>
</dbReference>
<evidence type="ECO:0000313" key="1">
    <source>
        <dbReference type="EMBL" id="KAJ3653477.1"/>
    </source>
</evidence>
<organism evidence="1 3">
    <name type="scientific">Zophobas morio</name>
    <dbReference type="NCBI Taxonomy" id="2755281"/>
    <lineage>
        <taxon>Eukaryota</taxon>
        <taxon>Metazoa</taxon>
        <taxon>Ecdysozoa</taxon>
        <taxon>Arthropoda</taxon>
        <taxon>Hexapoda</taxon>
        <taxon>Insecta</taxon>
        <taxon>Pterygota</taxon>
        <taxon>Neoptera</taxon>
        <taxon>Endopterygota</taxon>
        <taxon>Coleoptera</taxon>
        <taxon>Polyphaga</taxon>
        <taxon>Cucujiformia</taxon>
        <taxon>Tenebrionidae</taxon>
        <taxon>Zophobas</taxon>
    </lineage>
</organism>
<protein>
    <submittedName>
        <fullName evidence="1">Uncharacterized protein</fullName>
    </submittedName>
</protein>
<reference evidence="1" key="1">
    <citation type="journal article" date="2023" name="G3 (Bethesda)">
        <title>Whole genome assemblies of Zophobas morio and Tenebrio molitor.</title>
        <authorList>
            <person name="Kaur S."/>
            <person name="Stinson S.A."/>
            <person name="diCenzo G.C."/>
        </authorList>
    </citation>
    <scope>NUCLEOTIDE SEQUENCE</scope>
    <source>
        <strain evidence="1">QUZm001</strain>
    </source>
</reference>
<name>A0AA38IBZ8_9CUCU</name>
<proteinExistence type="predicted"/>
<gene>
    <name evidence="1" type="ORF">Zmor_012726</name>
    <name evidence="2" type="ORF">Zmor_012758</name>
</gene>
<accession>A0AA38IBZ8</accession>
<dbReference type="AlphaFoldDB" id="A0AA38IBZ8"/>
<comment type="caution">
    <text evidence="1">The sequence shown here is derived from an EMBL/GenBank/DDBJ whole genome shotgun (WGS) entry which is preliminary data.</text>
</comment>
<dbReference type="EMBL" id="JALNTZ010000004">
    <property type="protein sequence ID" value="KAJ3653477.1"/>
    <property type="molecule type" value="Genomic_DNA"/>
</dbReference>